<keyword evidence="14" id="KW-1185">Reference proteome</keyword>
<keyword evidence="6" id="KW-0999">Mitochondrion inner membrane</keyword>
<dbReference type="PANTHER" id="PTHR46041">
    <property type="entry name" value="MITOCHONDRIAL INNER MEMBRANE PROTEASE SUBUNIT 2"/>
    <property type="match status" value="1"/>
</dbReference>
<dbReference type="EMBL" id="JAVRRG010000100">
    <property type="protein sequence ID" value="KAK5086108.1"/>
    <property type="molecule type" value="Genomic_DNA"/>
</dbReference>
<keyword evidence="9" id="KW-0496">Mitochondrion</keyword>
<organism evidence="13 14">
    <name type="scientific">Lithohypha guttulata</name>
    <dbReference type="NCBI Taxonomy" id="1690604"/>
    <lineage>
        <taxon>Eukaryota</taxon>
        <taxon>Fungi</taxon>
        <taxon>Dikarya</taxon>
        <taxon>Ascomycota</taxon>
        <taxon>Pezizomycotina</taxon>
        <taxon>Eurotiomycetes</taxon>
        <taxon>Chaetothyriomycetidae</taxon>
        <taxon>Chaetothyriales</taxon>
        <taxon>Trichomeriaceae</taxon>
        <taxon>Lithohypha</taxon>
    </lineage>
</organism>
<evidence type="ECO:0000256" key="3">
    <source>
        <dbReference type="ARBA" id="ARBA00013650"/>
    </source>
</evidence>
<sequence length="525" mass="59781">MPPASRGPLPRLALNLRCRRIRPPTCRNASISAPEGPRSFGKRMRAERLRARNNPASPPSTPTSTVPEAPVPTGPTWSQRQRARFTPKFLRDRPYLRSWMFSFLITVPISGFILTHLPLEPRRVTGPSMRPTINPGCTSDDDTTYSPTWVLVQNWMSGRYQDTRRRIDQGESIRTKYDRGQLIVYHTPHDPDKVALKRIVALAGDTVIPLPGYNGDNSPNPEPVVIPYNHLWVEGDINDRKKSVDSNYFGPISQHLVKGKVIAMWSPWWNIFSIRSPDTNTNPNHDINNDPSTSTETDVDTKSPDTSTQPSPSPTPPPTWSIRHAARVTRNALPSAQADPNTVDSVRPFEAEVGSRTLQLLSTQPLRIEQQFHGDEAYRLQVLQTYQRGKQVARSHYDPETRDRARLILKELERVIGRDALKEASKIKSSSGKTKRVRGRKPGEEEEDLFMNWEGGKFTDEFVDVVPREDEREDERRARARPAKAALKEMLEHKKMYGEMIDKEFEQRDKIKEALAGLLKKHEMS</sequence>
<keyword evidence="5" id="KW-0812">Transmembrane</keyword>
<dbReference type="PANTHER" id="PTHR46041:SF2">
    <property type="entry name" value="MITOCHONDRIAL INNER MEMBRANE PROTEASE SUBUNIT 2"/>
    <property type="match status" value="1"/>
</dbReference>
<comment type="caution">
    <text evidence="13">The sequence shown here is derived from an EMBL/GenBank/DDBJ whole genome shotgun (WGS) entry which is preliminary data.</text>
</comment>
<dbReference type="InterPro" id="IPR037730">
    <property type="entry name" value="IMP2"/>
</dbReference>
<evidence type="ECO:0000256" key="1">
    <source>
        <dbReference type="ARBA" id="ARBA00004434"/>
    </source>
</evidence>
<dbReference type="Gene3D" id="2.10.109.10">
    <property type="entry name" value="Umud Fragment, subunit A"/>
    <property type="match status" value="1"/>
</dbReference>
<dbReference type="SUPFAM" id="SSF51306">
    <property type="entry name" value="LexA/Signal peptidase"/>
    <property type="match status" value="1"/>
</dbReference>
<evidence type="ECO:0000256" key="2">
    <source>
        <dbReference type="ARBA" id="ARBA00007066"/>
    </source>
</evidence>
<feature type="compositionally biased region" description="Polar residues" evidence="11">
    <location>
        <begin position="278"/>
        <end position="296"/>
    </location>
</feature>
<name>A0ABR0K433_9EURO</name>
<gene>
    <name evidence="13" type="ORF">LTR24_007039</name>
</gene>
<dbReference type="CDD" id="cd06530">
    <property type="entry name" value="S26_SPase_I"/>
    <property type="match status" value="1"/>
</dbReference>
<evidence type="ECO:0000256" key="7">
    <source>
        <dbReference type="ARBA" id="ARBA00022801"/>
    </source>
</evidence>
<feature type="region of interest" description="Disordered" evidence="11">
    <location>
        <begin position="51"/>
        <end position="80"/>
    </location>
</feature>
<dbReference type="InterPro" id="IPR019533">
    <property type="entry name" value="Peptidase_S26"/>
</dbReference>
<evidence type="ECO:0000256" key="8">
    <source>
        <dbReference type="ARBA" id="ARBA00022989"/>
    </source>
</evidence>
<evidence type="ECO:0000259" key="12">
    <source>
        <dbReference type="Pfam" id="PF10502"/>
    </source>
</evidence>
<proteinExistence type="inferred from homology"/>
<dbReference type="InterPro" id="IPR000223">
    <property type="entry name" value="Pept_S26A_signal_pept_1"/>
</dbReference>
<evidence type="ECO:0000256" key="4">
    <source>
        <dbReference type="ARBA" id="ARBA00022670"/>
    </source>
</evidence>
<keyword evidence="10" id="KW-0472">Membrane</keyword>
<comment type="similarity">
    <text evidence="2">Belongs to the peptidase S26 family. IMP2 subfamily.</text>
</comment>
<evidence type="ECO:0000256" key="10">
    <source>
        <dbReference type="ARBA" id="ARBA00023136"/>
    </source>
</evidence>
<accession>A0ABR0K433</accession>
<comment type="subcellular location">
    <subcellularLocation>
        <location evidence="1">Mitochondrion inner membrane</location>
        <topology evidence="1">Single-pass membrane protein</topology>
    </subcellularLocation>
</comment>
<evidence type="ECO:0000256" key="11">
    <source>
        <dbReference type="SAM" id="MobiDB-lite"/>
    </source>
</evidence>
<evidence type="ECO:0000313" key="13">
    <source>
        <dbReference type="EMBL" id="KAK5086108.1"/>
    </source>
</evidence>
<evidence type="ECO:0000256" key="5">
    <source>
        <dbReference type="ARBA" id="ARBA00022692"/>
    </source>
</evidence>
<dbReference type="Proteomes" id="UP001345013">
    <property type="component" value="Unassembled WGS sequence"/>
</dbReference>
<keyword evidence="7" id="KW-0378">Hydrolase</keyword>
<feature type="region of interest" description="Disordered" evidence="11">
    <location>
        <begin position="278"/>
        <end position="321"/>
    </location>
</feature>
<reference evidence="13 14" key="1">
    <citation type="submission" date="2023-08" db="EMBL/GenBank/DDBJ databases">
        <title>Black Yeasts Isolated from many extreme environments.</title>
        <authorList>
            <person name="Coleine C."/>
            <person name="Stajich J.E."/>
            <person name="Selbmann L."/>
        </authorList>
    </citation>
    <scope>NUCLEOTIDE SEQUENCE [LARGE SCALE GENOMIC DNA]</scope>
    <source>
        <strain evidence="13 14">CCFEE 5885</strain>
    </source>
</reference>
<dbReference type="Pfam" id="PF10502">
    <property type="entry name" value="Peptidase_S26"/>
    <property type="match status" value="1"/>
</dbReference>
<feature type="domain" description="Peptidase S26" evidence="12">
    <location>
        <begin position="97"/>
        <end position="207"/>
    </location>
</feature>
<evidence type="ECO:0000256" key="6">
    <source>
        <dbReference type="ARBA" id="ARBA00022792"/>
    </source>
</evidence>
<keyword evidence="8" id="KW-1133">Transmembrane helix</keyword>
<evidence type="ECO:0000256" key="9">
    <source>
        <dbReference type="ARBA" id="ARBA00023128"/>
    </source>
</evidence>
<protein>
    <recommendedName>
        <fullName evidence="3">Mitochondrial inner membrane protease subunit 2</fullName>
    </recommendedName>
</protein>
<dbReference type="PRINTS" id="PR00727">
    <property type="entry name" value="LEADERPTASE"/>
</dbReference>
<keyword evidence="4" id="KW-0645">Protease</keyword>
<evidence type="ECO:0000313" key="14">
    <source>
        <dbReference type="Proteomes" id="UP001345013"/>
    </source>
</evidence>
<dbReference type="InterPro" id="IPR036286">
    <property type="entry name" value="LexA/Signal_pep-like_sf"/>
</dbReference>